<dbReference type="Proteomes" id="UP001282288">
    <property type="component" value="Unassembled WGS sequence"/>
</dbReference>
<dbReference type="EMBL" id="JARAWC010000035">
    <property type="protein sequence ID" value="MDX2964881.1"/>
    <property type="molecule type" value="Genomic_DNA"/>
</dbReference>
<name>A0AAP6EJU0_9ACTN</name>
<evidence type="ECO:0000313" key="3">
    <source>
        <dbReference type="Proteomes" id="UP001272987"/>
    </source>
</evidence>
<dbReference type="RefSeq" id="WP_158002840.1">
    <property type="nucleotide sequence ID" value="NZ_BCMK01000013.1"/>
</dbReference>
<dbReference type="Proteomes" id="UP001272987">
    <property type="component" value="Unassembled WGS sequence"/>
</dbReference>
<dbReference type="GeneID" id="69812588"/>
<evidence type="ECO:0000313" key="1">
    <source>
        <dbReference type="EMBL" id="MDX2964881.1"/>
    </source>
</evidence>
<accession>A0AAP6EJU0</accession>
<keyword evidence="3" id="KW-1185">Reference proteome</keyword>
<gene>
    <name evidence="1" type="ORF">PV399_34925</name>
    <name evidence="2" type="ORF">PV666_34795</name>
</gene>
<sequence length="48" mass="5305">MHRNPSARSLKDKVLARAMKFAAAVRLPGARAKLAKCPQFPQCAQQKN</sequence>
<comment type="caution">
    <text evidence="1">The sequence shown here is derived from an EMBL/GenBank/DDBJ whole genome shotgun (WGS) entry which is preliminary data.</text>
</comment>
<evidence type="ECO:0000313" key="2">
    <source>
        <dbReference type="EMBL" id="MDX3023011.1"/>
    </source>
</evidence>
<evidence type="ECO:0000313" key="4">
    <source>
        <dbReference type="Proteomes" id="UP001282288"/>
    </source>
</evidence>
<dbReference type="AlphaFoldDB" id="A0AAP6EJU0"/>
<proteinExistence type="predicted"/>
<protein>
    <submittedName>
        <fullName evidence="1">Uncharacterized protein</fullName>
    </submittedName>
</protein>
<reference evidence="1 3" key="1">
    <citation type="journal article" date="2023" name="Microb. Genom.">
        <title>Mesoterricola silvestris gen. nov., sp. nov., Mesoterricola sediminis sp. nov., Geothrix oryzae sp. nov., Geothrix edaphica sp. nov., Geothrix rubra sp. nov., and Geothrix limicola sp. nov., six novel members of Acidobacteriota isolated from soils.</title>
        <authorList>
            <person name="Weisberg A.J."/>
            <person name="Pearce E."/>
            <person name="Kramer C.G."/>
            <person name="Chang J.H."/>
            <person name="Clarke C.R."/>
        </authorList>
    </citation>
    <scope>NUCLEOTIDE SEQUENCE</scope>
    <source>
        <strain evidence="2 3">NB05-1H</strain>
        <strain evidence="1">NRRL_B-16521</strain>
    </source>
</reference>
<dbReference type="EMBL" id="JARAWP010000024">
    <property type="protein sequence ID" value="MDX3023011.1"/>
    <property type="molecule type" value="Genomic_DNA"/>
</dbReference>
<organism evidence="1 4">
    <name type="scientific">Streptomyces acidiscabies</name>
    <dbReference type="NCBI Taxonomy" id="42234"/>
    <lineage>
        <taxon>Bacteria</taxon>
        <taxon>Bacillati</taxon>
        <taxon>Actinomycetota</taxon>
        <taxon>Actinomycetes</taxon>
        <taxon>Kitasatosporales</taxon>
        <taxon>Streptomycetaceae</taxon>
        <taxon>Streptomyces</taxon>
    </lineage>
</organism>